<gene>
    <name evidence="1" type="ORF">S01H4_41979</name>
</gene>
<comment type="caution">
    <text evidence="1">The sequence shown here is derived from an EMBL/GenBank/DDBJ whole genome shotgun (WGS) entry which is preliminary data.</text>
</comment>
<evidence type="ECO:0000313" key="1">
    <source>
        <dbReference type="EMBL" id="GAH03239.1"/>
    </source>
</evidence>
<proteinExistence type="predicted"/>
<feature type="non-terminal residue" evidence="1">
    <location>
        <position position="1"/>
    </location>
</feature>
<dbReference type="AlphaFoldDB" id="X1DDU4"/>
<name>X1DDU4_9ZZZZ</name>
<accession>X1DDU4</accession>
<organism evidence="1">
    <name type="scientific">marine sediment metagenome</name>
    <dbReference type="NCBI Taxonomy" id="412755"/>
    <lineage>
        <taxon>unclassified sequences</taxon>
        <taxon>metagenomes</taxon>
        <taxon>ecological metagenomes</taxon>
    </lineage>
</organism>
<dbReference type="EMBL" id="BART01023004">
    <property type="protein sequence ID" value="GAH03239.1"/>
    <property type="molecule type" value="Genomic_DNA"/>
</dbReference>
<sequence>LQAGITKLVNGAGLFWEKSFLISWTQDLINMISVDLTNFR</sequence>
<protein>
    <submittedName>
        <fullName evidence="1">Uncharacterized protein</fullName>
    </submittedName>
</protein>
<reference evidence="1" key="1">
    <citation type="journal article" date="2014" name="Front. Microbiol.">
        <title>High frequency of phylogenetically diverse reductive dehalogenase-homologous genes in deep subseafloor sedimentary metagenomes.</title>
        <authorList>
            <person name="Kawai M."/>
            <person name="Futagami T."/>
            <person name="Toyoda A."/>
            <person name="Takaki Y."/>
            <person name="Nishi S."/>
            <person name="Hori S."/>
            <person name="Arai W."/>
            <person name="Tsubouchi T."/>
            <person name="Morono Y."/>
            <person name="Uchiyama I."/>
            <person name="Ito T."/>
            <person name="Fujiyama A."/>
            <person name="Inagaki F."/>
            <person name="Takami H."/>
        </authorList>
    </citation>
    <scope>NUCLEOTIDE SEQUENCE</scope>
    <source>
        <strain evidence="1">Expedition CK06-06</strain>
    </source>
</reference>